<gene>
    <name evidence="3" type="ORF">WG66_2253</name>
</gene>
<feature type="compositionally biased region" description="Basic and acidic residues" evidence="1">
    <location>
        <begin position="164"/>
        <end position="178"/>
    </location>
</feature>
<evidence type="ECO:0000256" key="2">
    <source>
        <dbReference type="SAM" id="SignalP"/>
    </source>
</evidence>
<keyword evidence="2" id="KW-0732">Signal</keyword>
<evidence type="ECO:0000313" key="4">
    <source>
        <dbReference type="Proteomes" id="UP000054988"/>
    </source>
</evidence>
<evidence type="ECO:0000313" key="3">
    <source>
        <dbReference type="EMBL" id="KTB45170.1"/>
    </source>
</evidence>
<reference evidence="3 4" key="1">
    <citation type="submission" date="2015-12" db="EMBL/GenBank/DDBJ databases">
        <title>Draft genome sequence of Moniliophthora roreri, the causal agent of frosty pod rot of cacao.</title>
        <authorList>
            <person name="Aime M.C."/>
            <person name="Diaz-Valderrama J.R."/>
            <person name="Kijpornyongpan T."/>
            <person name="Phillips-Mora W."/>
        </authorList>
    </citation>
    <scope>NUCLEOTIDE SEQUENCE [LARGE SCALE GENOMIC DNA]</scope>
    <source>
        <strain evidence="3 4">MCA 2952</strain>
    </source>
</reference>
<dbReference type="Proteomes" id="UP000054988">
    <property type="component" value="Unassembled WGS sequence"/>
</dbReference>
<sequence>MPFVWLLLFPQDSAFTAPRGCVDRSFSFLLTITTSVRKQRQAIYKTLEGEKLKERAGERQRIDSYSLVSSSATNAHCNGTQVLRTRLASVGPASHPRTHLKVHYPPYKTLLASTPMRIDAYHCTSTTYTHRGQTSTISTFPSMTKALPQPLRMYTGYEKCGRKQEKEGERLWSKEAGTRTDSPSHPTLMLPTAAVVTLELPPFHVTPLLPKSTVTAPSNNAEASRKFTWGVSSVPEHGYDVVEDSRHRPCIDLDTSTTPSSYPCFRTQKSAPEPTRITLLGVFRASESISGVSGIP</sequence>
<feature type="signal peptide" evidence="2">
    <location>
        <begin position="1"/>
        <end position="16"/>
    </location>
</feature>
<proteinExistence type="predicted"/>
<organism evidence="3 4">
    <name type="scientific">Moniliophthora roreri</name>
    <name type="common">Frosty pod rot fungus</name>
    <name type="synonym">Monilia roreri</name>
    <dbReference type="NCBI Taxonomy" id="221103"/>
    <lineage>
        <taxon>Eukaryota</taxon>
        <taxon>Fungi</taxon>
        <taxon>Dikarya</taxon>
        <taxon>Basidiomycota</taxon>
        <taxon>Agaricomycotina</taxon>
        <taxon>Agaricomycetes</taxon>
        <taxon>Agaricomycetidae</taxon>
        <taxon>Agaricales</taxon>
        <taxon>Marasmiineae</taxon>
        <taxon>Marasmiaceae</taxon>
        <taxon>Moniliophthora</taxon>
    </lineage>
</organism>
<dbReference type="EMBL" id="LATX01000757">
    <property type="protein sequence ID" value="KTB45170.1"/>
    <property type="molecule type" value="Genomic_DNA"/>
</dbReference>
<feature type="chain" id="PRO_5006902472" evidence="2">
    <location>
        <begin position="17"/>
        <end position="296"/>
    </location>
</feature>
<comment type="caution">
    <text evidence="3">The sequence shown here is derived from an EMBL/GenBank/DDBJ whole genome shotgun (WGS) entry which is preliminary data.</text>
</comment>
<accession>A0A0W0G9D1</accession>
<name>A0A0W0G9D1_MONRR</name>
<dbReference type="AlphaFoldDB" id="A0A0W0G9D1"/>
<evidence type="ECO:0000256" key="1">
    <source>
        <dbReference type="SAM" id="MobiDB-lite"/>
    </source>
</evidence>
<protein>
    <submittedName>
        <fullName evidence="3">Uncharacterized protein</fullName>
    </submittedName>
</protein>
<feature type="region of interest" description="Disordered" evidence="1">
    <location>
        <begin position="164"/>
        <end position="187"/>
    </location>
</feature>